<evidence type="ECO:0000313" key="3">
    <source>
        <dbReference type="Proteomes" id="UP000027138"/>
    </source>
</evidence>
<organism evidence="2 3">
    <name type="scientific">Jatropha curcas</name>
    <name type="common">Barbados nut</name>
    <dbReference type="NCBI Taxonomy" id="180498"/>
    <lineage>
        <taxon>Eukaryota</taxon>
        <taxon>Viridiplantae</taxon>
        <taxon>Streptophyta</taxon>
        <taxon>Embryophyta</taxon>
        <taxon>Tracheophyta</taxon>
        <taxon>Spermatophyta</taxon>
        <taxon>Magnoliopsida</taxon>
        <taxon>eudicotyledons</taxon>
        <taxon>Gunneridae</taxon>
        <taxon>Pentapetalae</taxon>
        <taxon>rosids</taxon>
        <taxon>fabids</taxon>
        <taxon>Malpighiales</taxon>
        <taxon>Euphorbiaceae</taxon>
        <taxon>Crotonoideae</taxon>
        <taxon>Jatropheae</taxon>
        <taxon>Jatropha</taxon>
    </lineage>
</organism>
<gene>
    <name evidence="2" type="ORF">JCGZ_19189</name>
</gene>
<dbReference type="AlphaFoldDB" id="A0A067L7F0"/>
<dbReference type="Proteomes" id="UP000027138">
    <property type="component" value="Unassembled WGS sequence"/>
</dbReference>
<name>A0A067L7F0_JATCU</name>
<keyword evidence="1" id="KW-0175">Coiled coil</keyword>
<evidence type="ECO:0008006" key="4">
    <source>
        <dbReference type="Google" id="ProtNLM"/>
    </source>
</evidence>
<keyword evidence="3" id="KW-1185">Reference proteome</keyword>
<accession>A0A067L7F0</accession>
<proteinExistence type="predicted"/>
<protein>
    <recommendedName>
        <fullName evidence="4">Aminotransferase-like plant mobile domain-containing protein</fullName>
    </recommendedName>
</protein>
<evidence type="ECO:0000313" key="2">
    <source>
        <dbReference type="EMBL" id="KDP44322.1"/>
    </source>
</evidence>
<sequence length="387" mass="43940">MKLGEIVPIVGDSVSLQVDLPRTIVGAWPSGTRPPLMKWLVPLLVPSATRPSQVRYDSIYAQYKEMPQEELELMDVDTVARAYLFYLLATTLFTNHGNDAELALFLIIWACEHQVLPMLCLSRFDAGVDEVTLPRSPAWSYKRVYKWEISAVKRRVPHGVSYFMMATREIRGKMIATCKWGTTAIDHSADFRPGAYVIFVRNQLLIRVPPFADDKPALEEEEAMGDQGLSLLERGFKTEVPDFAIVVDKPEHAPRALFTFIYARTGLTAQGMLEMHTKLEKLRGQLDNSLSLEKEAIANSSFMQDELIKIEEELARLTSRKKVLESSLEGIKSDTLEKQWMVSKVHEKIPKVEVVPISSAKDEHSLSMVQKLLSDKHNELEQLEWNP</sequence>
<evidence type="ECO:0000256" key="1">
    <source>
        <dbReference type="SAM" id="Coils"/>
    </source>
</evidence>
<feature type="coiled-coil region" evidence="1">
    <location>
        <begin position="300"/>
        <end position="327"/>
    </location>
</feature>
<reference evidence="2 3" key="1">
    <citation type="journal article" date="2014" name="PLoS ONE">
        <title>Global Analysis of Gene Expression Profiles in Physic Nut (Jatropha curcas L.) Seedlings Exposed to Salt Stress.</title>
        <authorList>
            <person name="Zhang L."/>
            <person name="Zhang C."/>
            <person name="Wu P."/>
            <person name="Chen Y."/>
            <person name="Li M."/>
            <person name="Jiang H."/>
            <person name="Wu G."/>
        </authorList>
    </citation>
    <scope>NUCLEOTIDE SEQUENCE [LARGE SCALE GENOMIC DNA]</scope>
    <source>
        <strain evidence="3">cv. GZQX0401</strain>
        <tissue evidence="2">Young leaves</tissue>
    </source>
</reference>
<dbReference type="EMBL" id="KK914254">
    <property type="protein sequence ID" value="KDP44322.1"/>
    <property type="molecule type" value="Genomic_DNA"/>
</dbReference>